<organism evidence="2 3">
    <name type="scientific">Penicillium alfredii</name>
    <dbReference type="NCBI Taxonomy" id="1506179"/>
    <lineage>
        <taxon>Eukaryota</taxon>
        <taxon>Fungi</taxon>
        <taxon>Dikarya</taxon>
        <taxon>Ascomycota</taxon>
        <taxon>Pezizomycotina</taxon>
        <taxon>Eurotiomycetes</taxon>
        <taxon>Eurotiomycetidae</taxon>
        <taxon>Eurotiales</taxon>
        <taxon>Aspergillaceae</taxon>
        <taxon>Penicillium</taxon>
    </lineage>
</organism>
<comment type="caution">
    <text evidence="2">The sequence shown here is derived from an EMBL/GenBank/DDBJ whole genome shotgun (WGS) entry which is preliminary data.</text>
</comment>
<dbReference type="AlphaFoldDB" id="A0A9W9GAJ2"/>
<sequence>MYPLGSCGWEGHDLGQLIRGYVRKAMDADPLGTHLDSRSLDDGPYGMQVFRSKSFIPFENTVTGSPTKELRWESSAAGIDTFRIRSTWDPSDPMRQAIRPDIARPGNRLDHQTLVGRPDRPQDRQLATASDVRPQRSFIYVAAPLVGRSASYPGRAATPLPQLMIDIN</sequence>
<keyword evidence="3" id="KW-1185">Reference proteome</keyword>
<feature type="compositionally biased region" description="Basic and acidic residues" evidence="1">
    <location>
        <begin position="107"/>
        <end position="123"/>
    </location>
</feature>
<dbReference type="GeneID" id="81390705"/>
<evidence type="ECO:0000313" key="2">
    <source>
        <dbReference type="EMBL" id="KAJ5115195.1"/>
    </source>
</evidence>
<proteinExistence type="predicted"/>
<reference evidence="2" key="1">
    <citation type="submission" date="2022-11" db="EMBL/GenBank/DDBJ databases">
        <authorList>
            <person name="Petersen C."/>
        </authorList>
    </citation>
    <scope>NUCLEOTIDE SEQUENCE</scope>
    <source>
        <strain evidence="2">IBT 34128</strain>
    </source>
</reference>
<evidence type="ECO:0000313" key="3">
    <source>
        <dbReference type="Proteomes" id="UP001141434"/>
    </source>
</evidence>
<name>A0A9W9GAJ2_9EURO</name>
<gene>
    <name evidence="2" type="ORF">NUU61_000954</name>
</gene>
<accession>A0A9W9GAJ2</accession>
<feature type="region of interest" description="Disordered" evidence="1">
    <location>
        <begin position="106"/>
        <end position="130"/>
    </location>
</feature>
<reference evidence="2" key="2">
    <citation type="journal article" date="2023" name="IMA Fungus">
        <title>Comparative genomic study of the Penicillium genus elucidates a diverse pangenome and 15 lateral gene transfer events.</title>
        <authorList>
            <person name="Petersen C."/>
            <person name="Sorensen T."/>
            <person name="Nielsen M.R."/>
            <person name="Sondergaard T.E."/>
            <person name="Sorensen J.L."/>
            <person name="Fitzpatrick D.A."/>
            <person name="Frisvad J.C."/>
            <person name="Nielsen K.L."/>
        </authorList>
    </citation>
    <scope>NUCLEOTIDE SEQUENCE</scope>
    <source>
        <strain evidence="2">IBT 34128</strain>
    </source>
</reference>
<dbReference type="RefSeq" id="XP_056516387.1">
    <property type="nucleotide sequence ID" value="XM_056651537.1"/>
</dbReference>
<evidence type="ECO:0000256" key="1">
    <source>
        <dbReference type="SAM" id="MobiDB-lite"/>
    </source>
</evidence>
<protein>
    <submittedName>
        <fullName evidence="2">Uncharacterized protein</fullName>
    </submittedName>
</protein>
<dbReference type="Proteomes" id="UP001141434">
    <property type="component" value="Unassembled WGS sequence"/>
</dbReference>
<dbReference type="EMBL" id="JAPMSZ010000001">
    <property type="protein sequence ID" value="KAJ5115195.1"/>
    <property type="molecule type" value="Genomic_DNA"/>
</dbReference>